<dbReference type="AlphaFoldDB" id="A0A0E0LEL5"/>
<dbReference type="Proteomes" id="UP000026962">
    <property type="component" value="Chromosome 6"/>
</dbReference>
<sequence length="105" mass="10827">MPFYMAEEAAIDRAGRRDLQDARHIPLFLANSAVLFTTVAALVVSSAAVTNPSSAVTPANALLGLVLFLLGVSLAMLVPVADQFPGAARIGVAVATALRAYLFGA</sequence>
<dbReference type="EnsemblPlants" id="OPUNC06G22210.1">
    <property type="protein sequence ID" value="OPUNC06G22210.1"/>
    <property type="gene ID" value="OPUNC06G22210"/>
</dbReference>
<keyword evidence="1" id="KW-0472">Membrane</keyword>
<dbReference type="HOGENOM" id="CLU_171377_0_0_1"/>
<reference evidence="2" key="1">
    <citation type="submission" date="2015-04" db="UniProtKB">
        <authorList>
            <consortium name="EnsemblPlants"/>
        </authorList>
    </citation>
    <scope>IDENTIFICATION</scope>
</reference>
<keyword evidence="1" id="KW-0812">Transmembrane</keyword>
<name>A0A0E0LEL5_ORYPU</name>
<proteinExistence type="predicted"/>
<feature type="transmembrane region" description="Helical" evidence="1">
    <location>
        <begin position="25"/>
        <end position="49"/>
    </location>
</feature>
<evidence type="ECO:0000313" key="2">
    <source>
        <dbReference type="EnsemblPlants" id="OPUNC06G22210.1"/>
    </source>
</evidence>
<dbReference type="Gramene" id="OPUNC06G22210.1">
    <property type="protein sequence ID" value="OPUNC06G22210.1"/>
    <property type="gene ID" value="OPUNC06G22210"/>
</dbReference>
<organism evidence="2">
    <name type="scientific">Oryza punctata</name>
    <name type="common">Red rice</name>
    <dbReference type="NCBI Taxonomy" id="4537"/>
    <lineage>
        <taxon>Eukaryota</taxon>
        <taxon>Viridiplantae</taxon>
        <taxon>Streptophyta</taxon>
        <taxon>Embryophyta</taxon>
        <taxon>Tracheophyta</taxon>
        <taxon>Spermatophyta</taxon>
        <taxon>Magnoliopsida</taxon>
        <taxon>Liliopsida</taxon>
        <taxon>Poales</taxon>
        <taxon>Poaceae</taxon>
        <taxon>BOP clade</taxon>
        <taxon>Oryzoideae</taxon>
        <taxon>Oryzeae</taxon>
        <taxon>Oryzinae</taxon>
        <taxon>Oryza</taxon>
    </lineage>
</organism>
<keyword evidence="1" id="KW-1133">Transmembrane helix</keyword>
<accession>A0A0E0LEL5</accession>
<keyword evidence="3" id="KW-1185">Reference proteome</keyword>
<feature type="transmembrane region" description="Helical" evidence="1">
    <location>
        <begin position="61"/>
        <end position="81"/>
    </location>
</feature>
<evidence type="ECO:0000256" key="1">
    <source>
        <dbReference type="SAM" id="Phobius"/>
    </source>
</evidence>
<reference evidence="2" key="2">
    <citation type="submission" date="2018-05" db="EMBL/GenBank/DDBJ databases">
        <title>OpunRS2 (Oryza punctata Reference Sequence Version 2).</title>
        <authorList>
            <person name="Zhang J."/>
            <person name="Kudrna D."/>
            <person name="Lee S."/>
            <person name="Talag J."/>
            <person name="Welchert J."/>
            <person name="Wing R.A."/>
        </authorList>
    </citation>
    <scope>NUCLEOTIDE SEQUENCE [LARGE SCALE GENOMIC DNA]</scope>
</reference>
<evidence type="ECO:0000313" key="3">
    <source>
        <dbReference type="Proteomes" id="UP000026962"/>
    </source>
</evidence>
<protein>
    <submittedName>
        <fullName evidence="2">Uncharacterized protein</fullName>
    </submittedName>
</protein>